<gene>
    <name evidence="1" type="ORF">E3C22_16775</name>
</gene>
<dbReference type="EMBL" id="SOZD01000005">
    <property type="protein sequence ID" value="TFF20560.1"/>
    <property type="molecule type" value="Genomic_DNA"/>
</dbReference>
<name>A0A4Y8RGH2_9HYPH</name>
<dbReference type="AlphaFoldDB" id="A0A4Y8RGH2"/>
<sequence length="75" mass="8012">MQLKVAVKRVRLAASLRKVIEEALLKRGKPGRDRNAGRLPATSRLAKAPEIDAIFKAPFEDGGGSQGSGTAQTVR</sequence>
<keyword evidence="2" id="KW-1185">Reference proteome</keyword>
<reference evidence="1 2" key="1">
    <citation type="submission" date="2019-03" db="EMBL/GenBank/DDBJ databases">
        <title>Jiella endophytica sp. nov., a novel endophytic bacterium isolated from root of Ficus microcarpa Linn. f.</title>
        <authorList>
            <person name="Tuo L."/>
        </authorList>
    </citation>
    <scope>NUCLEOTIDE SEQUENCE [LARGE SCALE GENOMIC DNA]</scope>
    <source>
        <strain evidence="1 2">CBS5Q-3</strain>
    </source>
</reference>
<proteinExistence type="predicted"/>
<comment type="caution">
    <text evidence="1">The sequence shown here is derived from an EMBL/GenBank/DDBJ whole genome shotgun (WGS) entry which is preliminary data.</text>
</comment>
<evidence type="ECO:0000313" key="2">
    <source>
        <dbReference type="Proteomes" id="UP000298179"/>
    </source>
</evidence>
<dbReference type="Proteomes" id="UP000298179">
    <property type="component" value="Unassembled WGS sequence"/>
</dbReference>
<evidence type="ECO:0000313" key="1">
    <source>
        <dbReference type="EMBL" id="TFF20560.1"/>
    </source>
</evidence>
<accession>A0A4Y8RGH2</accession>
<protein>
    <submittedName>
        <fullName evidence="1">Uncharacterized protein</fullName>
    </submittedName>
</protein>
<organism evidence="1 2">
    <name type="scientific">Jiella endophytica</name>
    <dbReference type="NCBI Taxonomy" id="2558362"/>
    <lineage>
        <taxon>Bacteria</taxon>
        <taxon>Pseudomonadati</taxon>
        <taxon>Pseudomonadota</taxon>
        <taxon>Alphaproteobacteria</taxon>
        <taxon>Hyphomicrobiales</taxon>
        <taxon>Aurantimonadaceae</taxon>
        <taxon>Jiella</taxon>
    </lineage>
</organism>
<dbReference type="RefSeq" id="WP_134763209.1">
    <property type="nucleotide sequence ID" value="NZ_SOZD01000005.1"/>
</dbReference>